<organism evidence="1 2">
    <name type="scientific">Dallia pectoralis</name>
    <name type="common">Alaska blackfish</name>
    <dbReference type="NCBI Taxonomy" id="75939"/>
    <lineage>
        <taxon>Eukaryota</taxon>
        <taxon>Metazoa</taxon>
        <taxon>Chordata</taxon>
        <taxon>Craniata</taxon>
        <taxon>Vertebrata</taxon>
        <taxon>Euteleostomi</taxon>
        <taxon>Actinopterygii</taxon>
        <taxon>Neopterygii</taxon>
        <taxon>Teleostei</taxon>
        <taxon>Protacanthopterygii</taxon>
        <taxon>Esociformes</taxon>
        <taxon>Umbridae</taxon>
        <taxon>Dallia</taxon>
    </lineage>
</organism>
<comment type="caution">
    <text evidence="1">The sequence shown here is derived from an EMBL/GenBank/DDBJ whole genome shotgun (WGS) entry which is preliminary data.</text>
</comment>
<dbReference type="EMBL" id="CM055748">
    <property type="protein sequence ID" value="KAJ7995388.1"/>
    <property type="molecule type" value="Genomic_DNA"/>
</dbReference>
<sequence>MALLWLVFMGVLGVFGAEGDQTLCQMLGYPEFPLFSKEGDVTIGGVFTIHGKTTEPPLFFTDTPQPLTCSSINLREFRFAQTMIFAIEEINNSFLLPNISIGYRIYDGCGSSLSTLRASMGLMNGQERTVGKSCFSQSAVHAIIGSSESSTTIAMSQSTGAFQIPVISHFATCACLSNKKEFPTFFRTIPSDFYQSRALAKLVKHFGWTWVGAIRSDNDYGNYGMANFIKAAGVEGVCIEYSETILLTSTREQIAMVVSVISRASSKVLVAFVSYLEMEVLLEEVLAQNLTGLQWVASESWITDTHLATRYSSILGGTLGFAIRQVTMPGLREFLLRVGPAQDTNNALLREFWEVTFGCRWSPQKDLESWQKKCTGFEKLDDINNPFTDISELRISNNVYKAVYAVAQSIHDMLNCRYDVRNCTHSDSIKPGESGERIYFDENGDPEATYDLVNWQRNEAEEMSFVTVGYYNASLPNQYQFALTGANITWAGDPLKKACQQGELEGSMPQAPTDEQMCSWASIKLPVGQSVEEHSPGLQSDSRLHKQKTQIGYKDIIKFGLGAITEDHYKTTRINLREFRFAQTMIFAIEEINNSFLLPNISIGYRIYDGCGSSLSTLRASMGLMNGQERTVGKSCFSQSAVHAIIGSSESSTTIAMSQSTGAFQIPVISHFATCACLSNKKEFPTFFRTIPSDFYQSRALAKLVKHFGWTWVGAIRSDNDYGNYGMANFIKAAGVEGVCIEYSETILLTSPREQIAMVVTVISRASSKVLVAFVSQLEMEVLLEEALAQNLTGLQWVASESWITDTHLATRYSSILGGTLGFAIRQVTMPGLREFLLRVGPAQDTNNALLREFWEVTFGCRWSPQKDLESWQKKCSGSEKLDDINNPFTDISERRVSNNVYKAVYAVAQSIHNLLNCRYDVRNCTHSDSIKPGESGERIYFDENGDPEATYDLVNWQRNEAEEMSFVTVGYYNASLPNQYQFALTGANITWAGDPLKVLINLENMK</sequence>
<proteinExistence type="predicted"/>
<evidence type="ECO:0000313" key="1">
    <source>
        <dbReference type="EMBL" id="KAJ7995388.1"/>
    </source>
</evidence>
<reference evidence="1" key="1">
    <citation type="submission" date="2021-05" db="EMBL/GenBank/DDBJ databases">
        <authorList>
            <person name="Pan Q."/>
            <person name="Jouanno E."/>
            <person name="Zahm M."/>
            <person name="Klopp C."/>
            <person name="Cabau C."/>
            <person name="Louis A."/>
            <person name="Berthelot C."/>
            <person name="Parey E."/>
            <person name="Roest Crollius H."/>
            <person name="Montfort J."/>
            <person name="Robinson-Rechavi M."/>
            <person name="Bouchez O."/>
            <person name="Lampietro C."/>
            <person name="Lopez Roques C."/>
            <person name="Donnadieu C."/>
            <person name="Postlethwait J."/>
            <person name="Bobe J."/>
            <person name="Dillon D."/>
            <person name="Chandos A."/>
            <person name="von Hippel F."/>
            <person name="Guiguen Y."/>
        </authorList>
    </citation>
    <scope>NUCLEOTIDE SEQUENCE</scope>
    <source>
        <strain evidence="1">YG-Jan2019</strain>
    </source>
</reference>
<dbReference type="Proteomes" id="UP001157502">
    <property type="component" value="Chromosome 21"/>
</dbReference>
<gene>
    <name evidence="1" type="ORF">DPEC_G00244050</name>
</gene>
<keyword evidence="2" id="KW-1185">Reference proteome</keyword>
<evidence type="ECO:0000313" key="2">
    <source>
        <dbReference type="Proteomes" id="UP001157502"/>
    </source>
</evidence>
<name>A0ACC2FVP6_DALPE</name>
<accession>A0ACC2FVP6</accession>
<protein>
    <submittedName>
        <fullName evidence="1">Uncharacterized protein</fullName>
    </submittedName>
</protein>